<reference evidence="1 2" key="2">
    <citation type="submission" date="2017-02" db="EMBL/GenBank/DDBJ databases">
        <title>A genome survey and senescence transcriptome analysis in Lentinula edodes.</title>
        <authorList>
            <person name="Sakamoto Y."/>
            <person name="Nakade K."/>
            <person name="Sato S."/>
            <person name="Yoshida Y."/>
            <person name="Miyazaki K."/>
            <person name="Natsume S."/>
            <person name="Konno N."/>
        </authorList>
    </citation>
    <scope>NUCLEOTIDE SEQUENCE [LARGE SCALE GENOMIC DNA]</scope>
    <source>
        <strain evidence="1 2">NBRC 111202</strain>
    </source>
</reference>
<keyword evidence="2" id="KW-1185">Reference proteome</keyword>
<proteinExistence type="predicted"/>
<evidence type="ECO:0000313" key="2">
    <source>
        <dbReference type="Proteomes" id="UP000188533"/>
    </source>
</evidence>
<comment type="caution">
    <text evidence="1">The sequence shown here is derived from an EMBL/GenBank/DDBJ whole genome shotgun (WGS) entry which is preliminary data.</text>
</comment>
<accession>A0A1Q3E2W7</accession>
<evidence type="ECO:0000313" key="1">
    <source>
        <dbReference type="EMBL" id="GAW01444.1"/>
    </source>
</evidence>
<gene>
    <name evidence="1" type="ORF">LENED_003039</name>
</gene>
<organism evidence="1 2">
    <name type="scientific">Lentinula edodes</name>
    <name type="common">Shiitake mushroom</name>
    <name type="synonym">Lentinus edodes</name>
    <dbReference type="NCBI Taxonomy" id="5353"/>
    <lineage>
        <taxon>Eukaryota</taxon>
        <taxon>Fungi</taxon>
        <taxon>Dikarya</taxon>
        <taxon>Basidiomycota</taxon>
        <taxon>Agaricomycotina</taxon>
        <taxon>Agaricomycetes</taxon>
        <taxon>Agaricomycetidae</taxon>
        <taxon>Agaricales</taxon>
        <taxon>Marasmiineae</taxon>
        <taxon>Omphalotaceae</taxon>
        <taxon>Lentinula</taxon>
    </lineage>
</organism>
<dbReference type="Proteomes" id="UP000188533">
    <property type="component" value="Unassembled WGS sequence"/>
</dbReference>
<sequence length="671" mass="75106">MNSQDSRIVAGLVLPSSSSCNHQNHFTTTIQSSDFMTDTTSKNACETQFDQIDQEILRYEEAVRDLKSRRNLLAPISKLPAEILCAIFVFCTLPDPLTPTNYAADYRWRWITVTHTSRLWRNTALSCPTLWSKPEFTKTEWAYEMIRRSKMAPLTIEVTSNYWLTPRVVDAVSEGLKHLPRINELHLSASRDNMDKLLSGINSPAPFLRTLYLDIGRSDYYYHSRAEPYILPEDFLGGDASRLSHIELTRCHLRWDSSLLRNISFLKVHNPGPPAPTLDQFIGALSGMPQLEILDLENTLPGTSDTEHTEKPGVSLPRLRKLRTVGSLQECAIFLEHVVVPSNATIHIMAKCSDIPDEGSPTIQLIHDVCQRLPVARETATTSSATNSPLIKSLLVQSMGIGSGLIVEAWNSVAKSRPTATALNPSREINLNPLATAPSVGWLKLEFTWQSAVIRQIHNDVVVAICRPLPLAQLRHLHIRNGYQDSVNSPTFARTFGTLPKVNSLTVEGTSTYEFVDALNYHTGSQSATGYNGLASSSSSNPNPGRPTLAFPALRTLKLLEADFDRDHEAENTLLEPLMDCLMHRYEHKSEIHKLILERCSHLNSEDVAELQGIVADVDWDHIECGYSDTEDEDMDDEFDDEMDDVFGGEAYFGYGASYISSDEDMMFMGF</sequence>
<dbReference type="AlphaFoldDB" id="A0A1Q3E2W7"/>
<dbReference type="EMBL" id="BDGU01000061">
    <property type="protein sequence ID" value="GAW01444.1"/>
    <property type="molecule type" value="Genomic_DNA"/>
</dbReference>
<protein>
    <submittedName>
        <fullName evidence="1">Protein</fullName>
    </submittedName>
</protein>
<reference evidence="1 2" key="1">
    <citation type="submission" date="2016-08" db="EMBL/GenBank/DDBJ databases">
        <authorList>
            <consortium name="Lentinula edodes genome sequencing consortium"/>
            <person name="Sakamoto Y."/>
            <person name="Nakade K."/>
            <person name="Sato S."/>
            <person name="Yoshida Y."/>
            <person name="Miyazaki K."/>
            <person name="Natsume S."/>
            <person name="Konno N."/>
        </authorList>
    </citation>
    <scope>NUCLEOTIDE SEQUENCE [LARGE SCALE GENOMIC DNA]</scope>
    <source>
        <strain evidence="1 2">NBRC 111202</strain>
    </source>
</reference>
<dbReference type="PROSITE" id="PS51257">
    <property type="entry name" value="PROKAR_LIPOPROTEIN"/>
    <property type="match status" value="1"/>
</dbReference>
<dbReference type="InterPro" id="IPR032675">
    <property type="entry name" value="LRR_dom_sf"/>
</dbReference>
<dbReference type="Gene3D" id="3.80.10.10">
    <property type="entry name" value="Ribonuclease Inhibitor"/>
    <property type="match status" value="1"/>
</dbReference>
<name>A0A1Q3E2W7_LENED</name>
<dbReference type="SUPFAM" id="SSF52047">
    <property type="entry name" value="RNI-like"/>
    <property type="match status" value="1"/>
</dbReference>